<dbReference type="Gene3D" id="2.60.40.1170">
    <property type="entry name" value="Mu homology domain, subdomain B"/>
    <property type="match status" value="3"/>
</dbReference>
<dbReference type="InterPro" id="IPR012320">
    <property type="entry name" value="SHD_dom"/>
</dbReference>
<sequence>MANAPEVILVRPPPDVPQDVFLDFDDTKREQNGVEDGEGGELEVQRAPSPQFSTTSTVSGAEMDLNTDDEGLDERDRVGQVRQASSGVGRDQLIAMETTEETEVVATTTGTWERFEPAPSQSQWETFEHSGNGTSEGTRDAETNGTRGSADGATALDPKTKPAGQSADGTGPVCAADAMVSSGWTALGAGVAPFDDDEDEEGEKNLPYRLTRSMRATTNRKVQIVDSLKQQRRLSNTSLDRDPSRGGGGPFANEDELSRRYNVEREWQVLVKMNKRVPGTRSKWLPVSVHVKNGELVIKKSSPPSLSSSSSSPLPPSPPIHEFRLSHNHTMTEPIARSYDRKTKLHQIKLRQSRIQEKRTLKRWLFVDHVTRVHTVVKIGCPDLTTITSLSETISEAIRQLPINRQVGVAYRMNEVFVDVKDQAEILMNCDGAVLERTSLDRVYLQAFITNLPQCRLVLNDIEALLLLGRGSMTTSMSRQVRLTDVVLHPCVDQAQYKATRELVFTPIDGYPFEVLRASVEPYKSPPITVTALMEYNEPRNTVSMTAKFSVRKKFDVRQEPISNLMLKFPVPSNWSGLFMADSPFGGKRSVQSTSALRGSFRRKVRSSSAYIQVYMGSAKYESEHSAVVWRIGSYQRSETAHTFRCNIQLKQGMTRPTITDEHCEVSYSIPGSSTGLEIRTFKAEGHNPERWVKYEINYKYKVQMFPDLSID</sequence>
<feature type="compositionally biased region" description="Polar residues" evidence="9">
    <location>
        <begin position="48"/>
        <end position="59"/>
    </location>
</feature>
<feature type="region of interest" description="Disordered" evidence="9">
    <location>
        <begin position="1"/>
        <end position="171"/>
    </location>
</feature>
<dbReference type="InterPro" id="IPR050431">
    <property type="entry name" value="Adaptor_comp_med_subunit"/>
</dbReference>
<accession>A0AA35THI6</accession>
<feature type="region of interest" description="Disordered" evidence="9">
    <location>
        <begin position="224"/>
        <end position="257"/>
    </location>
</feature>
<evidence type="ECO:0000259" key="11">
    <source>
        <dbReference type="PROSITE" id="PS51072"/>
    </source>
</evidence>
<reference evidence="12" key="1">
    <citation type="submission" date="2023-03" db="EMBL/GenBank/DDBJ databases">
        <authorList>
            <person name="Steffen K."/>
            <person name="Cardenas P."/>
        </authorList>
    </citation>
    <scope>NUCLEOTIDE SEQUENCE</scope>
</reference>
<dbReference type="AlphaFoldDB" id="A0AA35THI6"/>
<organism evidence="12 13">
    <name type="scientific">Geodia barretti</name>
    <name type="common">Barrett's horny sponge</name>
    <dbReference type="NCBI Taxonomy" id="519541"/>
    <lineage>
        <taxon>Eukaryota</taxon>
        <taxon>Metazoa</taxon>
        <taxon>Porifera</taxon>
        <taxon>Demospongiae</taxon>
        <taxon>Heteroscleromorpha</taxon>
        <taxon>Tetractinellida</taxon>
        <taxon>Astrophorina</taxon>
        <taxon>Geodiidae</taxon>
        <taxon>Geodia</taxon>
    </lineage>
</organism>
<evidence type="ECO:0000256" key="9">
    <source>
        <dbReference type="SAM" id="MobiDB-lite"/>
    </source>
</evidence>
<dbReference type="EMBL" id="CASHTH010003728">
    <property type="protein sequence ID" value="CAI8048410.1"/>
    <property type="molecule type" value="Genomic_DNA"/>
</dbReference>
<dbReference type="InterPro" id="IPR036168">
    <property type="entry name" value="AP2_Mu_C_sf"/>
</dbReference>
<comment type="subcellular location">
    <subcellularLocation>
        <location evidence="2">Cytoplasm</location>
    </subcellularLocation>
    <subcellularLocation>
        <location evidence="1">Endomembrane system</location>
    </subcellularLocation>
</comment>
<evidence type="ECO:0000256" key="5">
    <source>
        <dbReference type="ARBA" id="ARBA00022490"/>
    </source>
</evidence>
<evidence type="ECO:0000313" key="12">
    <source>
        <dbReference type="EMBL" id="CAI8048410.1"/>
    </source>
</evidence>
<dbReference type="GO" id="GO:0006897">
    <property type="term" value="P:endocytosis"/>
    <property type="evidence" value="ECO:0007669"/>
    <property type="project" value="UniProtKB-KW"/>
</dbReference>
<comment type="similarity">
    <text evidence="3">Belongs to the Stoned B family.</text>
</comment>
<keyword evidence="4" id="KW-0813">Transport</keyword>
<dbReference type="PANTHER" id="PTHR10529">
    <property type="entry name" value="AP COMPLEX SUBUNIT MU"/>
    <property type="match status" value="1"/>
</dbReference>
<dbReference type="InterPro" id="IPR028565">
    <property type="entry name" value="MHD"/>
</dbReference>
<feature type="region of interest" description="Disordered" evidence="9">
    <location>
        <begin position="300"/>
        <end position="320"/>
    </location>
</feature>
<evidence type="ECO:0000256" key="6">
    <source>
        <dbReference type="ARBA" id="ARBA00022583"/>
    </source>
</evidence>
<dbReference type="GO" id="GO:0030131">
    <property type="term" value="C:clathrin adaptor complex"/>
    <property type="evidence" value="ECO:0007669"/>
    <property type="project" value="InterPro"/>
</dbReference>
<gene>
    <name evidence="12" type="ORF">GBAR_LOCUS26710</name>
</gene>
<evidence type="ECO:0000256" key="7">
    <source>
        <dbReference type="ARBA" id="ARBA00022927"/>
    </source>
</evidence>
<dbReference type="PROSITE" id="PS51070">
    <property type="entry name" value="SHD"/>
    <property type="match status" value="1"/>
</dbReference>
<name>A0AA35THI6_GEOBA</name>
<feature type="domain" description="SHD" evidence="10">
    <location>
        <begin position="266"/>
        <end position="409"/>
    </location>
</feature>
<evidence type="ECO:0000256" key="2">
    <source>
        <dbReference type="ARBA" id="ARBA00004496"/>
    </source>
</evidence>
<keyword evidence="7" id="KW-0653">Protein transport</keyword>
<evidence type="ECO:0000313" key="13">
    <source>
        <dbReference type="Proteomes" id="UP001174909"/>
    </source>
</evidence>
<comment type="caution">
    <text evidence="12">The sequence shown here is derived from an EMBL/GenBank/DDBJ whole genome shotgun (WGS) entry which is preliminary data.</text>
</comment>
<keyword evidence="13" id="KW-1185">Reference proteome</keyword>
<feature type="compositionally biased region" description="Low complexity" evidence="9">
    <location>
        <begin position="301"/>
        <end position="312"/>
    </location>
</feature>
<protein>
    <submittedName>
        <fullName evidence="12">Stonin-2</fullName>
    </submittedName>
</protein>
<dbReference type="GO" id="GO:0006886">
    <property type="term" value="P:intracellular protein transport"/>
    <property type="evidence" value="ECO:0007669"/>
    <property type="project" value="InterPro"/>
</dbReference>
<keyword evidence="8" id="KW-0472">Membrane</keyword>
<dbReference type="PRINTS" id="PR00314">
    <property type="entry name" value="CLATHRINADPT"/>
</dbReference>
<dbReference type="GO" id="GO:0012505">
    <property type="term" value="C:endomembrane system"/>
    <property type="evidence" value="ECO:0007669"/>
    <property type="project" value="UniProtKB-SubCell"/>
</dbReference>
<dbReference type="Pfam" id="PF00928">
    <property type="entry name" value="Adap_comp_sub"/>
    <property type="match status" value="1"/>
</dbReference>
<keyword evidence="6" id="KW-0254">Endocytosis</keyword>
<evidence type="ECO:0000256" key="1">
    <source>
        <dbReference type="ARBA" id="ARBA00004308"/>
    </source>
</evidence>
<evidence type="ECO:0000259" key="10">
    <source>
        <dbReference type="PROSITE" id="PS51070"/>
    </source>
</evidence>
<feature type="domain" description="MHD" evidence="11">
    <location>
        <begin position="413"/>
        <end position="709"/>
    </location>
</feature>
<keyword evidence="5" id="KW-0963">Cytoplasm</keyword>
<dbReference type="SUPFAM" id="SSF49447">
    <property type="entry name" value="Second domain of Mu2 adaptin subunit (ap50) of ap2 adaptor"/>
    <property type="match status" value="1"/>
</dbReference>
<dbReference type="InterPro" id="IPR001392">
    <property type="entry name" value="Clathrin_mu"/>
</dbReference>
<proteinExistence type="inferred from homology"/>
<dbReference type="Proteomes" id="UP001174909">
    <property type="component" value="Unassembled WGS sequence"/>
</dbReference>
<feature type="compositionally biased region" description="Polar residues" evidence="9">
    <location>
        <begin position="119"/>
        <end position="136"/>
    </location>
</feature>
<evidence type="ECO:0000256" key="3">
    <source>
        <dbReference type="ARBA" id="ARBA00005579"/>
    </source>
</evidence>
<evidence type="ECO:0000256" key="4">
    <source>
        <dbReference type="ARBA" id="ARBA00022448"/>
    </source>
</evidence>
<dbReference type="PROSITE" id="PS51072">
    <property type="entry name" value="MHD"/>
    <property type="match status" value="1"/>
</dbReference>
<evidence type="ECO:0000256" key="8">
    <source>
        <dbReference type="ARBA" id="ARBA00023136"/>
    </source>
</evidence>
<feature type="region of interest" description="Disordered" evidence="9">
    <location>
        <begin position="191"/>
        <end position="212"/>
    </location>
</feature>